<keyword evidence="2" id="KW-1185">Reference proteome</keyword>
<gene>
    <name evidence="1" type="ORF">DC082_02635</name>
</gene>
<evidence type="ECO:0008006" key="3">
    <source>
        <dbReference type="Google" id="ProtNLM"/>
    </source>
</evidence>
<comment type="caution">
    <text evidence="1">The sequence shown here is derived from an EMBL/GenBank/DDBJ whole genome shotgun (WGS) entry which is preliminary data.</text>
</comment>
<dbReference type="Pfam" id="PF09981">
    <property type="entry name" value="DUF2218"/>
    <property type="match status" value="1"/>
</dbReference>
<organism evidence="1 2">
    <name type="scientific">Ignatzschineria indica</name>
    <dbReference type="NCBI Taxonomy" id="472583"/>
    <lineage>
        <taxon>Bacteria</taxon>
        <taxon>Pseudomonadati</taxon>
        <taxon>Pseudomonadota</taxon>
        <taxon>Gammaproteobacteria</taxon>
        <taxon>Cardiobacteriales</taxon>
        <taxon>Ignatzschineriaceae</taxon>
        <taxon>Ignatzschineria</taxon>
    </lineage>
</organism>
<name>A0A2U2AMT3_9GAMM</name>
<dbReference type="AlphaFoldDB" id="A0A2U2AMT3"/>
<dbReference type="RefSeq" id="WP_109235634.1">
    <property type="nucleotide sequence ID" value="NZ_BMXZ01000001.1"/>
</dbReference>
<evidence type="ECO:0000313" key="1">
    <source>
        <dbReference type="EMBL" id="PWD84457.1"/>
    </source>
</evidence>
<dbReference type="Proteomes" id="UP000244948">
    <property type="component" value="Unassembled WGS sequence"/>
</dbReference>
<dbReference type="InterPro" id="IPR014543">
    <property type="entry name" value="UCP028291"/>
</dbReference>
<dbReference type="Gene3D" id="3.30.310.50">
    <property type="entry name" value="Alpha-D-phosphohexomutase, C-terminal domain"/>
    <property type="match status" value="1"/>
</dbReference>
<dbReference type="EMBL" id="QEWR01000002">
    <property type="protein sequence ID" value="PWD84457.1"/>
    <property type="molecule type" value="Genomic_DNA"/>
</dbReference>
<proteinExistence type="predicted"/>
<protein>
    <recommendedName>
        <fullName evidence="3">DUF2218 domain-containing protein</fullName>
    </recommendedName>
</protein>
<sequence length="101" mass="11772">MSHSNFHSTTTFALNDPTRLVRRLCKHWAHKLITEYNETEGKVDFGNGKVALFYPQEKSLTIKLTTPTESELETIQSVIDRHIERMIPEDEKIDIQWQSSL</sequence>
<reference evidence="1 2" key="1">
    <citation type="journal article" date="2018" name="Genome Announc.">
        <title>Ignatzschineria cameli sp. nov., isolated from necrotic foot tissue of dromedaries (Camelus dromedarius) and associated maggots (Wohlfahrtia species) in Dubai.</title>
        <authorList>
            <person name="Tsang C.C."/>
            <person name="Tang J.Y."/>
            <person name="Fong J.Y."/>
            <person name="Kinne J."/>
            <person name="Lee H.H."/>
            <person name="Joseph M."/>
            <person name="Jose S."/>
            <person name="Schuster R.K."/>
            <person name="Tang Y."/>
            <person name="Sivakumar S."/>
            <person name="Chen J.H."/>
            <person name="Teng J.L."/>
            <person name="Lau S.K."/>
            <person name="Wernery U."/>
            <person name="Woo P.C."/>
        </authorList>
    </citation>
    <scope>NUCLEOTIDE SEQUENCE [LARGE SCALE GENOMIC DNA]</scope>
    <source>
        <strain evidence="1 2">KCTC 22643</strain>
    </source>
</reference>
<evidence type="ECO:0000313" key="2">
    <source>
        <dbReference type="Proteomes" id="UP000244948"/>
    </source>
</evidence>
<accession>A0A2U2AMT3</accession>